<accession>A0A316FSD2</accession>
<dbReference type="AlphaFoldDB" id="A0A316FSD2"/>
<proteinExistence type="predicted"/>
<organism evidence="3 4">
    <name type="scientific">Actinoplanes xinjiangensis</name>
    <dbReference type="NCBI Taxonomy" id="512350"/>
    <lineage>
        <taxon>Bacteria</taxon>
        <taxon>Bacillati</taxon>
        <taxon>Actinomycetota</taxon>
        <taxon>Actinomycetes</taxon>
        <taxon>Micromonosporales</taxon>
        <taxon>Micromonosporaceae</taxon>
        <taxon>Actinoplanes</taxon>
    </lineage>
</organism>
<dbReference type="SUPFAM" id="SSF55729">
    <property type="entry name" value="Acyl-CoA N-acyltransferases (Nat)"/>
    <property type="match status" value="1"/>
</dbReference>
<dbReference type="InterPro" id="IPR013653">
    <property type="entry name" value="GCN5-like_dom"/>
</dbReference>
<feature type="compositionally biased region" description="Gly residues" evidence="1">
    <location>
        <begin position="157"/>
        <end position="171"/>
    </location>
</feature>
<evidence type="ECO:0000256" key="1">
    <source>
        <dbReference type="SAM" id="MobiDB-lite"/>
    </source>
</evidence>
<feature type="compositionally biased region" description="Basic and acidic residues" evidence="1">
    <location>
        <begin position="135"/>
        <end position="145"/>
    </location>
</feature>
<evidence type="ECO:0000313" key="4">
    <source>
        <dbReference type="Proteomes" id="UP000245697"/>
    </source>
</evidence>
<protein>
    <submittedName>
        <fullName evidence="3">FR47-like protein</fullName>
    </submittedName>
</protein>
<dbReference type="InterPro" id="IPR000182">
    <property type="entry name" value="GNAT_dom"/>
</dbReference>
<name>A0A316FSD2_9ACTN</name>
<sequence length="335" mass="35834">MADGVNGREKLQWQHVAMIEIAPDRDPLVRWALRAPGARVWRRTDAVVVACADLSHWDRLVINGEPEAVAGLLRQVLGETGETFRPFGTEELVTEIVARIPELEVSATFAWMETTQPVQRGGMDADRPGGVNRGGHSDVDSDESHGLGLGRRADVGLGDGGVLTGGDLRPGGPGPAADGGVTPDRRRETASGGGVTPGRRRETAPGEFSGPFWLGIETWPEVTEMIQEAYPESYAWPGHPGVHRWAGIRGADGELLTVAAEAWSTPEIGFMSGVTTRPSARGRGLGTAICAFVADELLAGRERVALLVDYWNTAALATYSGLGFTTRRVAAARRR</sequence>
<dbReference type="Proteomes" id="UP000245697">
    <property type="component" value="Unassembled WGS sequence"/>
</dbReference>
<dbReference type="PROSITE" id="PS51186">
    <property type="entry name" value="GNAT"/>
    <property type="match status" value="1"/>
</dbReference>
<comment type="caution">
    <text evidence="3">The sequence shown here is derived from an EMBL/GenBank/DDBJ whole genome shotgun (WGS) entry which is preliminary data.</text>
</comment>
<dbReference type="Gene3D" id="3.40.630.30">
    <property type="match status" value="1"/>
</dbReference>
<dbReference type="Pfam" id="PF08445">
    <property type="entry name" value="FR47"/>
    <property type="match status" value="1"/>
</dbReference>
<dbReference type="InterPro" id="IPR016181">
    <property type="entry name" value="Acyl_CoA_acyltransferase"/>
</dbReference>
<feature type="domain" description="N-acetyltransferase" evidence="2">
    <location>
        <begin position="198"/>
        <end position="335"/>
    </location>
</feature>
<evidence type="ECO:0000259" key="2">
    <source>
        <dbReference type="PROSITE" id="PS51186"/>
    </source>
</evidence>
<dbReference type="EMBL" id="QGGR01000002">
    <property type="protein sequence ID" value="PWK51035.1"/>
    <property type="molecule type" value="Genomic_DNA"/>
</dbReference>
<dbReference type="GO" id="GO:0016747">
    <property type="term" value="F:acyltransferase activity, transferring groups other than amino-acyl groups"/>
    <property type="evidence" value="ECO:0007669"/>
    <property type="project" value="InterPro"/>
</dbReference>
<evidence type="ECO:0000313" key="3">
    <source>
        <dbReference type="EMBL" id="PWK51035.1"/>
    </source>
</evidence>
<gene>
    <name evidence="3" type="ORF">BC793_10261</name>
</gene>
<keyword evidence="4" id="KW-1185">Reference proteome</keyword>
<feature type="region of interest" description="Disordered" evidence="1">
    <location>
        <begin position="116"/>
        <end position="209"/>
    </location>
</feature>
<reference evidence="3 4" key="1">
    <citation type="submission" date="2018-05" db="EMBL/GenBank/DDBJ databases">
        <title>Genomic Encyclopedia of Archaeal and Bacterial Type Strains, Phase II (KMG-II): from individual species to whole genera.</title>
        <authorList>
            <person name="Goeker M."/>
        </authorList>
    </citation>
    <scope>NUCLEOTIDE SEQUENCE [LARGE SCALE GENOMIC DNA]</scope>
    <source>
        <strain evidence="3 4">DSM 45184</strain>
    </source>
</reference>